<dbReference type="EC" id="2.6.1.11" evidence="5"/>
<comment type="subunit">
    <text evidence="5">Homodimer.</text>
</comment>
<feature type="binding site" evidence="5">
    <location>
        <position position="281"/>
    </location>
    <ligand>
        <name>N(2)-acetyl-L-ornithine</name>
        <dbReference type="ChEBI" id="CHEBI:57805"/>
    </ligand>
</feature>
<feature type="binding site" evidence="5">
    <location>
        <begin position="224"/>
        <end position="227"/>
    </location>
    <ligand>
        <name>pyridoxal 5'-phosphate</name>
        <dbReference type="ChEBI" id="CHEBI:597326"/>
    </ligand>
</feature>
<keyword evidence="2 5" id="KW-0028">Amino-acid biosynthesis</keyword>
<sequence>MNKTDELIALGKQYVMNTYGRLNLVLAQGQGARVWDLEGKEYLDFLAGIAVNALGHSHPAVVEALKKQAEKLIHCSNLYWIEPQIRLAQLLVENSCGDKVFFCNSGAEANEGAIKLARKYAKLHYGPEKYEIITAINSFHGRTLAAITATGQPKYQKGFEPLVPGFKHVPYNDLQALAEAIGPQTCAIMLEPIQGEGGVVTPDPAYLSGVAQLCREHGLLLILDEVQTGIGRTGKLFAYEHFGIEPDIFTLAKGLGGGVPIGAIVAKEEVAAAFQPGDHASTFGGNPLVCAAALATLNIILEEGFLAQVQVKGEYLRSLLAEMGPVRGKGLMLGLELPGPGAEVVARCQERGLLINCTAGNVLRFVPPLIVNEAEIQEAVRILRDCMK</sequence>
<dbReference type="InterPro" id="IPR015421">
    <property type="entry name" value="PyrdxlP-dep_Trfase_major"/>
</dbReference>
<dbReference type="SUPFAM" id="SSF53383">
    <property type="entry name" value="PLP-dependent transferases"/>
    <property type="match status" value="1"/>
</dbReference>
<dbReference type="PROSITE" id="PS00600">
    <property type="entry name" value="AA_TRANSFER_CLASS_3"/>
    <property type="match status" value="1"/>
</dbReference>
<dbReference type="Gene3D" id="3.40.640.10">
    <property type="entry name" value="Type I PLP-dependent aspartate aminotransferase-like (Major domain)"/>
    <property type="match status" value="1"/>
</dbReference>
<feature type="binding site" evidence="5">
    <location>
        <position position="282"/>
    </location>
    <ligand>
        <name>pyridoxal 5'-phosphate</name>
        <dbReference type="ChEBI" id="CHEBI:597326"/>
    </ligand>
</feature>
<keyword evidence="1 5" id="KW-0032">Aminotransferase</keyword>
<dbReference type="GO" id="GO:0042802">
    <property type="term" value="F:identical protein binding"/>
    <property type="evidence" value="ECO:0007669"/>
    <property type="project" value="TreeGrafter"/>
</dbReference>
<evidence type="ECO:0000256" key="3">
    <source>
        <dbReference type="ARBA" id="ARBA00022679"/>
    </source>
</evidence>
<dbReference type="Gene3D" id="3.90.1150.10">
    <property type="entry name" value="Aspartate Aminotransferase, domain 1"/>
    <property type="match status" value="1"/>
</dbReference>
<keyword evidence="4 5" id="KW-0663">Pyridoxal phosphate</keyword>
<keyword evidence="3 5" id="KW-0808">Transferase</keyword>
<evidence type="ECO:0000256" key="2">
    <source>
        <dbReference type="ARBA" id="ARBA00022605"/>
    </source>
</evidence>
<dbReference type="AlphaFoldDB" id="A0A1T4R2C5"/>
<dbReference type="CDD" id="cd00610">
    <property type="entry name" value="OAT_like"/>
    <property type="match status" value="1"/>
</dbReference>
<comment type="pathway">
    <text evidence="5">Amino-acid biosynthesis; L-arginine biosynthesis; N(2)-acetyl-L-ornithine from L-glutamate: step 4/4.</text>
</comment>
<dbReference type="NCBIfam" id="NF002874">
    <property type="entry name" value="PRK03244.1"/>
    <property type="match status" value="1"/>
</dbReference>
<organism evidence="6 7">
    <name type="scientific">Carboxydocella sporoproducens DSM 16521</name>
    <dbReference type="NCBI Taxonomy" id="1121270"/>
    <lineage>
        <taxon>Bacteria</taxon>
        <taxon>Bacillati</taxon>
        <taxon>Bacillota</taxon>
        <taxon>Clostridia</taxon>
        <taxon>Eubacteriales</taxon>
        <taxon>Clostridiales Family XVI. Incertae Sedis</taxon>
        <taxon>Carboxydocella</taxon>
    </lineage>
</organism>
<keyword evidence="7" id="KW-1185">Reference proteome</keyword>
<comment type="cofactor">
    <cofactor evidence="5">
        <name>pyridoxal 5'-phosphate</name>
        <dbReference type="ChEBI" id="CHEBI:597326"/>
    </cofactor>
    <text evidence="5">Binds 1 pyridoxal phosphate per subunit.</text>
</comment>
<evidence type="ECO:0000256" key="5">
    <source>
        <dbReference type="HAMAP-Rule" id="MF_01107"/>
    </source>
</evidence>
<evidence type="ECO:0000256" key="1">
    <source>
        <dbReference type="ARBA" id="ARBA00022576"/>
    </source>
</evidence>
<dbReference type="OrthoDB" id="9807885at2"/>
<dbReference type="InterPro" id="IPR015422">
    <property type="entry name" value="PyrdxlP-dep_Trfase_small"/>
</dbReference>
<evidence type="ECO:0000313" key="7">
    <source>
        <dbReference type="Proteomes" id="UP000189933"/>
    </source>
</evidence>
<evidence type="ECO:0000256" key="4">
    <source>
        <dbReference type="ARBA" id="ARBA00022898"/>
    </source>
</evidence>
<dbReference type="RefSeq" id="WP_078665936.1">
    <property type="nucleotide sequence ID" value="NZ_FUXM01000024.1"/>
</dbReference>
<feature type="binding site" evidence="5">
    <location>
        <position position="139"/>
    </location>
    <ligand>
        <name>pyridoxal 5'-phosphate</name>
        <dbReference type="ChEBI" id="CHEBI:597326"/>
    </ligand>
</feature>
<protein>
    <recommendedName>
        <fullName evidence="5">Acetylornithine aminotransferase</fullName>
        <shortName evidence="5">ACOAT</shortName>
        <ecNumber evidence="5">2.6.1.11</ecNumber>
    </recommendedName>
</protein>
<dbReference type="GO" id="GO:0030170">
    <property type="term" value="F:pyridoxal phosphate binding"/>
    <property type="evidence" value="ECO:0007669"/>
    <property type="project" value="InterPro"/>
</dbReference>
<proteinExistence type="inferred from homology"/>
<comment type="subcellular location">
    <subcellularLocation>
        <location evidence="5">Cytoplasm</location>
    </subcellularLocation>
</comment>
<dbReference type="EMBL" id="FUXM01000024">
    <property type="protein sequence ID" value="SKA10099.1"/>
    <property type="molecule type" value="Genomic_DNA"/>
</dbReference>
<comment type="miscellaneous">
    <text evidence="5">May also have succinyldiaminopimelate aminotransferase activity, thus carrying out the corresponding step in lysine biosynthesis.</text>
</comment>
<reference evidence="7" key="1">
    <citation type="submission" date="2017-02" db="EMBL/GenBank/DDBJ databases">
        <authorList>
            <person name="Varghese N."/>
            <person name="Submissions S."/>
        </authorList>
    </citation>
    <scope>NUCLEOTIDE SEQUENCE [LARGE SCALE GENOMIC DNA]</scope>
    <source>
        <strain evidence="7">DSM 16521</strain>
    </source>
</reference>
<dbReference type="PIRSF" id="PIRSF000521">
    <property type="entry name" value="Transaminase_4ab_Lys_Orn"/>
    <property type="match status" value="1"/>
</dbReference>
<comment type="similarity">
    <text evidence="5">Belongs to the class-III pyridoxal-phosphate-dependent aminotransferase family. ArgD subfamily.</text>
</comment>
<dbReference type="NCBIfam" id="TIGR00707">
    <property type="entry name" value="argD"/>
    <property type="match status" value="1"/>
</dbReference>
<dbReference type="InterPro" id="IPR050103">
    <property type="entry name" value="Class-III_PLP-dep_AT"/>
</dbReference>
<dbReference type="InterPro" id="IPR005814">
    <property type="entry name" value="Aminotrans_3"/>
</dbReference>
<dbReference type="PANTHER" id="PTHR11986:SF79">
    <property type="entry name" value="ACETYLORNITHINE AMINOTRANSFERASE, MITOCHONDRIAL"/>
    <property type="match status" value="1"/>
</dbReference>
<dbReference type="GO" id="GO:0003992">
    <property type="term" value="F:N2-acetyl-L-ornithine:2-oxoglutarate 5-aminotransferase activity"/>
    <property type="evidence" value="ECO:0007669"/>
    <property type="project" value="UniProtKB-UniRule"/>
</dbReference>
<dbReference type="Proteomes" id="UP000189933">
    <property type="component" value="Unassembled WGS sequence"/>
</dbReference>
<name>A0A1T4R2C5_9FIRM</name>
<dbReference type="GO" id="GO:0006526">
    <property type="term" value="P:L-arginine biosynthetic process"/>
    <property type="evidence" value="ECO:0007669"/>
    <property type="project" value="UniProtKB-UniRule"/>
</dbReference>
<evidence type="ECO:0000313" key="6">
    <source>
        <dbReference type="EMBL" id="SKA10099.1"/>
    </source>
</evidence>
<dbReference type="GO" id="GO:0005737">
    <property type="term" value="C:cytoplasm"/>
    <property type="evidence" value="ECO:0007669"/>
    <property type="project" value="UniProtKB-SubCell"/>
</dbReference>
<dbReference type="NCBIfam" id="NF002325">
    <property type="entry name" value="PRK01278.1"/>
    <property type="match status" value="1"/>
</dbReference>
<gene>
    <name evidence="5" type="primary">argD</name>
    <name evidence="6" type="ORF">SAMN02745885_01902</name>
</gene>
<feature type="binding site" evidence="5">
    <location>
        <position position="142"/>
    </location>
    <ligand>
        <name>N(2)-acetyl-L-ornithine</name>
        <dbReference type="ChEBI" id="CHEBI:57805"/>
    </ligand>
</feature>
<feature type="modified residue" description="N6-(pyridoxal phosphate)lysine" evidence="5">
    <location>
        <position position="253"/>
    </location>
</feature>
<dbReference type="PANTHER" id="PTHR11986">
    <property type="entry name" value="AMINOTRANSFERASE CLASS III"/>
    <property type="match status" value="1"/>
</dbReference>
<dbReference type="InterPro" id="IPR004636">
    <property type="entry name" value="AcOrn/SuccOrn_fam"/>
</dbReference>
<dbReference type="UniPathway" id="UPA00068">
    <property type="reaction ID" value="UER00109"/>
</dbReference>
<dbReference type="InterPro" id="IPR015424">
    <property type="entry name" value="PyrdxlP-dep_Trfase"/>
</dbReference>
<accession>A0A1T4R2C5</accession>
<keyword evidence="5" id="KW-0963">Cytoplasm</keyword>
<comment type="catalytic activity">
    <reaction evidence="5">
        <text>N(2)-acetyl-L-ornithine + 2-oxoglutarate = N-acetyl-L-glutamate 5-semialdehyde + L-glutamate</text>
        <dbReference type="Rhea" id="RHEA:18049"/>
        <dbReference type="ChEBI" id="CHEBI:16810"/>
        <dbReference type="ChEBI" id="CHEBI:29123"/>
        <dbReference type="ChEBI" id="CHEBI:29985"/>
        <dbReference type="ChEBI" id="CHEBI:57805"/>
        <dbReference type="EC" id="2.6.1.11"/>
    </reaction>
</comment>
<dbReference type="Pfam" id="PF00202">
    <property type="entry name" value="Aminotran_3"/>
    <property type="match status" value="1"/>
</dbReference>
<dbReference type="FunFam" id="3.40.640.10:FF:000004">
    <property type="entry name" value="Acetylornithine aminotransferase"/>
    <property type="match status" value="1"/>
</dbReference>
<feature type="binding site" evidence="5">
    <location>
        <begin position="106"/>
        <end position="107"/>
    </location>
    <ligand>
        <name>pyridoxal 5'-phosphate</name>
        <dbReference type="ChEBI" id="CHEBI:597326"/>
    </ligand>
</feature>
<dbReference type="HAMAP" id="MF_01107">
    <property type="entry name" value="ArgD_aminotrans_3"/>
    <property type="match status" value="1"/>
</dbReference>
<keyword evidence="5" id="KW-0055">Arginine biosynthesis</keyword>
<dbReference type="InterPro" id="IPR049704">
    <property type="entry name" value="Aminotrans_3_PPA_site"/>
</dbReference>